<dbReference type="CDD" id="cd00198">
    <property type="entry name" value="vWFA"/>
    <property type="match status" value="1"/>
</dbReference>
<gene>
    <name evidence="2" type="primary">mxaL</name>
    <name evidence="2" type="ORF">LP43_0425</name>
</gene>
<proteinExistence type="predicted"/>
<accession>A0A0A0BJZ1</accession>
<dbReference type="Proteomes" id="UP000029999">
    <property type="component" value="Unassembled WGS sequence"/>
</dbReference>
<dbReference type="RefSeq" id="WP_052093866.1">
    <property type="nucleotide sequence ID" value="NZ_JRQD01000001.1"/>
</dbReference>
<dbReference type="EMBL" id="JRQD01000001">
    <property type="protein sequence ID" value="KGM08002.1"/>
    <property type="molecule type" value="Genomic_DNA"/>
</dbReference>
<reference evidence="2 3" key="1">
    <citation type="submission" date="2014-09" db="EMBL/GenBank/DDBJ databases">
        <authorList>
            <person name="Grob C."/>
            <person name="Taubert M."/>
            <person name="Howat A.M."/>
            <person name="Burns O.J."/>
            <person name="Dixon J.L."/>
            <person name="Chen Y."/>
            <person name="Murrell J.C."/>
        </authorList>
    </citation>
    <scope>NUCLEOTIDE SEQUENCE [LARGE SCALE GENOMIC DNA]</scope>
    <source>
        <strain evidence="2">L4</strain>
    </source>
</reference>
<dbReference type="InterPro" id="IPR002035">
    <property type="entry name" value="VWF_A"/>
</dbReference>
<evidence type="ECO:0000313" key="2">
    <source>
        <dbReference type="EMBL" id="KGM08002.1"/>
    </source>
</evidence>
<protein>
    <submittedName>
        <fullName evidence="2">MxaL protein</fullName>
    </submittedName>
</protein>
<comment type="caution">
    <text evidence="2">The sequence shown here is derived from an EMBL/GenBank/DDBJ whole genome shotgun (WGS) entry which is preliminary data.</text>
</comment>
<sequence length="323" mass="36412">MTRLTCLISAAILLLISLLLPLIPFPVKTYDFVYMLDITRSMNVQDYTDSDGGSISRLDKAKQAMLTSARSLPCGSRIGLGVFTERMPALLFSPIEVCEDYAIIEASINQLDWRMAWVADSNITQGLYNTLELMNYDLLAQSKLVFFSDGHEAPPINPRYAPDYSYLELLQDQADNWRAGLIVGVGQSNLSKIPKYDEDGTQIGFYQAEDVPHATRFGLPSDPTKIEGYIPRNGPWGTEKVVGTEHLSSVREDYLKQLAEQAKMHYQHLDISASLTEALQQPDFAQRKVQPTAINPLFASLALLLLVYCYHPFRHKWPQFNVK</sequence>
<feature type="domain" description="VWFA" evidence="1">
    <location>
        <begin position="29"/>
        <end position="219"/>
    </location>
</feature>
<dbReference type="InterPro" id="IPR036465">
    <property type="entry name" value="vWFA_dom_sf"/>
</dbReference>
<evidence type="ECO:0000313" key="3">
    <source>
        <dbReference type="Proteomes" id="UP000029999"/>
    </source>
</evidence>
<dbReference type="STRING" id="392484.LP43_0425"/>
<dbReference type="SUPFAM" id="SSF53300">
    <property type="entry name" value="vWA-like"/>
    <property type="match status" value="1"/>
</dbReference>
<evidence type="ECO:0000259" key="1">
    <source>
        <dbReference type="SMART" id="SM00327"/>
    </source>
</evidence>
<organism evidence="2 3">
    <name type="scientific">Methylophaga thiooxydans</name>
    <dbReference type="NCBI Taxonomy" id="392484"/>
    <lineage>
        <taxon>Bacteria</taxon>
        <taxon>Pseudomonadati</taxon>
        <taxon>Pseudomonadota</taxon>
        <taxon>Gammaproteobacteria</taxon>
        <taxon>Thiotrichales</taxon>
        <taxon>Piscirickettsiaceae</taxon>
        <taxon>Methylophaga</taxon>
    </lineage>
</organism>
<name>A0A0A0BJZ1_9GAMM</name>
<dbReference type="SMART" id="SM00327">
    <property type="entry name" value="VWA"/>
    <property type="match status" value="1"/>
</dbReference>
<dbReference type="Pfam" id="PF13519">
    <property type="entry name" value="VWA_2"/>
    <property type="match status" value="1"/>
</dbReference>
<dbReference type="Gene3D" id="3.40.50.410">
    <property type="entry name" value="von Willebrand factor, type A domain"/>
    <property type="match status" value="1"/>
</dbReference>
<dbReference type="AlphaFoldDB" id="A0A0A0BJZ1"/>